<feature type="non-terminal residue" evidence="1">
    <location>
        <position position="1"/>
    </location>
</feature>
<gene>
    <name evidence="1" type="ORF">Taro_043407</name>
</gene>
<dbReference type="EMBL" id="NMUH01004689">
    <property type="protein sequence ID" value="MQM10513.1"/>
    <property type="molecule type" value="Genomic_DNA"/>
</dbReference>
<accession>A0A843WGD1</accession>
<protein>
    <submittedName>
        <fullName evidence="1">Uncharacterized protein</fullName>
    </submittedName>
</protein>
<name>A0A843WGD1_COLES</name>
<keyword evidence="2" id="KW-1185">Reference proteome</keyword>
<dbReference type="Proteomes" id="UP000652761">
    <property type="component" value="Unassembled WGS sequence"/>
</dbReference>
<evidence type="ECO:0000313" key="2">
    <source>
        <dbReference type="Proteomes" id="UP000652761"/>
    </source>
</evidence>
<evidence type="ECO:0000313" key="1">
    <source>
        <dbReference type="EMBL" id="MQM10513.1"/>
    </source>
</evidence>
<dbReference type="AlphaFoldDB" id="A0A843WGD1"/>
<organism evidence="1 2">
    <name type="scientific">Colocasia esculenta</name>
    <name type="common">Wild taro</name>
    <name type="synonym">Arum esculentum</name>
    <dbReference type="NCBI Taxonomy" id="4460"/>
    <lineage>
        <taxon>Eukaryota</taxon>
        <taxon>Viridiplantae</taxon>
        <taxon>Streptophyta</taxon>
        <taxon>Embryophyta</taxon>
        <taxon>Tracheophyta</taxon>
        <taxon>Spermatophyta</taxon>
        <taxon>Magnoliopsida</taxon>
        <taxon>Liliopsida</taxon>
        <taxon>Araceae</taxon>
        <taxon>Aroideae</taxon>
        <taxon>Colocasieae</taxon>
        <taxon>Colocasia</taxon>
    </lineage>
</organism>
<reference evidence="1" key="1">
    <citation type="submission" date="2017-07" db="EMBL/GenBank/DDBJ databases">
        <title>Taro Niue Genome Assembly and Annotation.</title>
        <authorList>
            <person name="Atibalentja N."/>
            <person name="Keating K."/>
            <person name="Fields C.J."/>
        </authorList>
    </citation>
    <scope>NUCLEOTIDE SEQUENCE</scope>
    <source>
        <strain evidence="1">Niue_2</strain>
        <tissue evidence="1">Leaf</tissue>
    </source>
</reference>
<proteinExistence type="predicted"/>
<sequence>MSGRSNWPRHRKVLYFPHRRLWIMEYSCKVWCKPYRRRLTLRQHSRHSWRLREGFPDFSLVSTSVKNPEEGVIGGFLGLPKQSFTATFDPFGVFFRGKYPTHSVH</sequence>
<comment type="caution">
    <text evidence="1">The sequence shown here is derived from an EMBL/GenBank/DDBJ whole genome shotgun (WGS) entry which is preliminary data.</text>
</comment>